<dbReference type="Gene3D" id="1.10.8.400">
    <property type="entry name" value="Enoyl acyl carrier protein reductase"/>
    <property type="match status" value="1"/>
</dbReference>
<feature type="binding site" evidence="11">
    <location>
        <position position="95"/>
    </location>
    <ligand>
        <name>substrate</name>
    </ligand>
</feature>
<dbReference type="EC" id="1.3.1.9" evidence="9"/>
<dbReference type="PANTHER" id="PTHR43159:SF2">
    <property type="entry name" value="ENOYL-[ACYL-CARRIER-PROTEIN] REDUCTASE [NADH], CHLOROPLASTIC"/>
    <property type="match status" value="1"/>
</dbReference>
<evidence type="ECO:0000256" key="7">
    <source>
        <dbReference type="ARBA" id="ARBA00023098"/>
    </source>
</evidence>
<evidence type="ECO:0000256" key="2">
    <source>
        <dbReference type="ARBA" id="ARBA00009233"/>
    </source>
</evidence>
<feature type="binding site" evidence="12">
    <location>
        <begin position="19"/>
        <end position="20"/>
    </location>
    <ligand>
        <name>NAD(+)</name>
        <dbReference type="ChEBI" id="CHEBI:57540"/>
    </ligand>
</feature>
<comment type="catalytic activity">
    <reaction evidence="9">
        <text>a 2,3-saturated acyl-[ACP] + NAD(+) = a (2E)-enoyl-[ACP] + NADH + H(+)</text>
        <dbReference type="Rhea" id="RHEA:10240"/>
        <dbReference type="Rhea" id="RHEA-COMP:9925"/>
        <dbReference type="Rhea" id="RHEA-COMP:9926"/>
        <dbReference type="ChEBI" id="CHEBI:15378"/>
        <dbReference type="ChEBI" id="CHEBI:57540"/>
        <dbReference type="ChEBI" id="CHEBI:57945"/>
        <dbReference type="ChEBI" id="CHEBI:78784"/>
        <dbReference type="ChEBI" id="CHEBI:78785"/>
        <dbReference type="EC" id="1.3.1.9"/>
    </reaction>
</comment>
<name>A0A7X9FR18_9DELT</name>
<evidence type="ECO:0000256" key="4">
    <source>
        <dbReference type="ARBA" id="ARBA00022832"/>
    </source>
</evidence>
<organism evidence="13 14">
    <name type="scientific">SAR324 cluster bacterium</name>
    <dbReference type="NCBI Taxonomy" id="2024889"/>
    <lineage>
        <taxon>Bacteria</taxon>
        <taxon>Deltaproteobacteria</taxon>
        <taxon>SAR324 cluster</taxon>
    </lineage>
</organism>
<keyword evidence="5 9" id="KW-0560">Oxidoreductase</keyword>
<evidence type="ECO:0000256" key="1">
    <source>
        <dbReference type="ARBA" id="ARBA00005194"/>
    </source>
</evidence>
<proteinExistence type="inferred from homology"/>
<keyword evidence="3 9" id="KW-0444">Lipid biosynthesis</keyword>
<dbReference type="UniPathway" id="UPA00094"/>
<evidence type="ECO:0000256" key="8">
    <source>
        <dbReference type="ARBA" id="ARBA00023160"/>
    </source>
</evidence>
<dbReference type="InterPro" id="IPR036291">
    <property type="entry name" value="NAD(P)-bd_dom_sf"/>
</dbReference>
<comment type="caution">
    <text evidence="13">The sequence shown here is derived from an EMBL/GenBank/DDBJ whole genome shotgun (WGS) entry which is preliminary data.</text>
</comment>
<dbReference type="Gene3D" id="3.40.50.720">
    <property type="entry name" value="NAD(P)-binding Rossmann-like Domain"/>
    <property type="match status" value="1"/>
</dbReference>
<feature type="binding site" evidence="12">
    <location>
        <position position="163"/>
    </location>
    <ligand>
        <name>NAD(+)</name>
        <dbReference type="ChEBI" id="CHEBI:57540"/>
    </ligand>
</feature>
<evidence type="ECO:0000256" key="3">
    <source>
        <dbReference type="ARBA" id="ARBA00022516"/>
    </source>
</evidence>
<dbReference type="PANTHER" id="PTHR43159">
    <property type="entry name" value="ENOYL-[ACYL-CARRIER-PROTEIN] REDUCTASE"/>
    <property type="match status" value="1"/>
</dbReference>
<comment type="similarity">
    <text evidence="2 9">Belongs to the short-chain dehydrogenases/reductases (SDR) family. FabI subfamily.</text>
</comment>
<dbReference type="SUPFAM" id="SSF51735">
    <property type="entry name" value="NAD(P)-binding Rossmann-fold domains"/>
    <property type="match status" value="1"/>
</dbReference>
<keyword evidence="8 9" id="KW-0275">Fatty acid biosynthesis</keyword>
<dbReference type="AlphaFoldDB" id="A0A7X9FR18"/>
<dbReference type="GO" id="GO:0004318">
    <property type="term" value="F:enoyl-[acyl-carrier-protein] reductase (NADH) activity"/>
    <property type="evidence" value="ECO:0007669"/>
    <property type="project" value="UniProtKB-EC"/>
</dbReference>
<dbReference type="PIRSF" id="PIRSF000094">
    <property type="entry name" value="Enoyl-ACP_rdct"/>
    <property type="match status" value="1"/>
</dbReference>
<evidence type="ECO:0000256" key="11">
    <source>
        <dbReference type="PIRSR" id="PIRSR000094-2"/>
    </source>
</evidence>
<comment type="pathway">
    <text evidence="1">Lipid metabolism; fatty acid biosynthesis.</text>
</comment>
<evidence type="ECO:0000256" key="10">
    <source>
        <dbReference type="PIRSR" id="PIRSR000094-1"/>
    </source>
</evidence>
<feature type="binding site" evidence="12">
    <location>
        <position position="13"/>
    </location>
    <ligand>
        <name>NAD(+)</name>
        <dbReference type="ChEBI" id="CHEBI:57540"/>
    </ligand>
</feature>
<evidence type="ECO:0000313" key="14">
    <source>
        <dbReference type="Proteomes" id="UP000524246"/>
    </source>
</evidence>
<dbReference type="FunFam" id="3.40.50.720:FF:000054">
    <property type="entry name" value="Enoyl-[acyl-carrier-protein] reductase [NADH]"/>
    <property type="match status" value="1"/>
</dbReference>
<keyword evidence="6 9" id="KW-0520">NAD</keyword>
<feature type="active site" description="Proton acceptor" evidence="10">
    <location>
        <position position="156"/>
    </location>
</feature>
<evidence type="ECO:0000256" key="12">
    <source>
        <dbReference type="PIRSR" id="PIRSR000094-3"/>
    </source>
</evidence>
<evidence type="ECO:0000256" key="9">
    <source>
        <dbReference type="PIRNR" id="PIRNR000094"/>
    </source>
</evidence>
<feature type="binding site" evidence="12">
    <location>
        <begin position="64"/>
        <end position="65"/>
    </location>
    <ligand>
        <name>NAD(+)</name>
        <dbReference type="ChEBI" id="CHEBI:57540"/>
    </ligand>
</feature>
<evidence type="ECO:0000256" key="6">
    <source>
        <dbReference type="ARBA" id="ARBA00023027"/>
    </source>
</evidence>
<reference evidence="13 14" key="1">
    <citation type="journal article" date="2020" name="Biotechnol. Biofuels">
        <title>New insights from the biogas microbiome by comprehensive genome-resolved metagenomics of nearly 1600 species originating from multiple anaerobic digesters.</title>
        <authorList>
            <person name="Campanaro S."/>
            <person name="Treu L."/>
            <person name="Rodriguez-R L.M."/>
            <person name="Kovalovszki A."/>
            <person name="Ziels R.M."/>
            <person name="Maus I."/>
            <person name="Zhu X."/>
            <person name="Kougias P.G."/>
            <person name="Basile A."/>
            <person name="Luo G."/>
            <person name="Schluter A."/>
            <person name="Konstantinidis K.T."/>
            <person name="Angelidaki I."/>
        </authorList>
    </citation>
    <scope>NUCLEOTIDE SEQUENCE [LARGE SCALE GENOMIC DNA]</scope>
    <source>
        <strain evidence="13">AS27yjCOA_65</strain>
    </source>
</reference>
<feature type="active site" description="Proton acceptor" evidence="10">
    <location>
        <position position="146"/>
    </location>
</feature>
<accession>A0A7X9FR18</accession>
<feature type="binding site" evidence="12">
    <location>
        <position position="92"/>
    </location>
    <ligand>
        <name>NAD(+)</name>
        <dbReference type="ChEBI" id="CHEBI:57540"/>
    </ligand>
</feature>
<dbReference type="GO" id="GO:0006633">
    <property type="term" value="P:fatty acid biosynthetic process"/>
    <property type="evidence" value="ECO:0007669"/>
    <property type="project" value="UniProtKB-UniPathway"/>
</dbReference>
<keyword evidence="7" id="KW-0443">Lipid metabolism</keyword>
<sequence length="256" mass="27803">MGSFDHKKILILGVANEKSIAHAVLELLHNEGAKIALTYPNDVIEKRLRPIAKNFGIERIFPCDVQSDSDISTLFKELESCFGNLDGLVHSVAFAEREDLQGRFVNTSRSGFRTALDVSVFSLIALAGQAERLMEEKGGSIVTFTYLGSQRVVQNYRVMGVAKAALEASVRYLASELGEKGIRVNAVSAGPIKTLAASGIPQFKDLYSQFEERAPLRRNVSLADVANSAAYFLGPMSAGVTGEIHYVDCGFNIIGI</sequence>
<keyword evidence="4" id="KW-0276">Fatty acid metabolism</keyword>
<dbReference type="CDD" id="cd05372">
    <property type="entry name" value="ENR_SDR"/>
    <property type="match status" value="1"/>
</dbReference>
<dbReference type="PRINTS" id="PR00081">
    <property type="entry name" value="GDHRDH"/>
</dbReference>
<dbReference type="InterPro" id="IPR014358">
    <property type="entry name" value="Enoyl-ACP_Rdtase_NADH"/>
</dbReference>
<evidence type="ECO:0000256" key="5">
    <source>
        <dbReference type="ARBA" id="ARBA00023002"/>
    </source>
</evidence>
<dbReference type="Proteomes" id="UP000524246">
    <property type="component" value="Unassembled WGS sequence"/>
</dbReference>
<dbReference type="Pfam" id="PF13561">
    <property type="entry name" value="adh_short_C2"/>
    <property type="match status" value="1"/>
</dbReference>
<protein>
    <recommendedName>
        <fullName evidence="9">Enoyl-[acyl-carrier-protein] reductase [NADH]</fullName>
        <ecNumber evidence="9">1.3.1.9</ecNumber>
    </recommendedName>
</protein>
<evidence type="ECO:0000313" key="13">
    <source>
        <dbReference type="EMBL" id="NMC62259.1"/>
    </source>
</evidence>
<feature type="binding site" evidence="12">
    <location>
        <begin position="192"/>
        <end position="196"/>
    </location>
    <ligand>
        <name>NAD(+)</name>
        <dbReference type="ChEBI" id="CHEBI:57540"/>
    </ligand>
</feature>
<gene>
    <name evidence="13" type="ORF">GYA55_03740</name>
</gene>
<dbReference type="InterPro" id="IPR002347">
    <property type="entry name" value="SDR_fam"/>
</dbReference>
<dbReference type="EMBL" id="JAAZON010000148">
    <property type="protein sequence ID" value="NMC62259.1"/>
    <property type="molecule type" value="Genomic_DNA"/>
</dbReference>